<dbReference type="Pfam" id="PF13279">
    <property type="entry name" value="4HBT_2"/>
    <property type="match status" value="1"/>
</dbReference>
<gene>
    <name evidence="1" type="ORF">CRH09_09695</name>
</gene>
<dbReference type="CDD" id="cd00586">
    <property type="entry name" value="4HBT"/>
    <property type="match status" value="1"/>
</dbReference>
<dbReference type="Proteomes" id="UP000221961">
    <property type="component" value="Chromosome"/>
</dbReference>
<sequence length="142" mass="16136">MERDTVTGVVLERVVDWQDTDAAGHYHHSTVIRWVEAAEAAFLDRFGLRWLFGRIPRVRYEVDYLDRLWFGDIASITLTVGHLGRTSVRYDFVITRIRDPRQHPADPPTVAARGTVIAVHADDEAQPWPASVVTALGDTREE</sequence>
<dbReference type="SUPFAM" id="SSF54637">
    <property type="entry name" value="Thioesterase/thiol ester dehydrase-isomerase"/>
    <property type="match status" value="1"/>
</dbReference>
<organism evidence="1 2">
    <name type="scientific">Nocardia terpenica</name>
    <dbReference type="NCBI Taxonomy" id="455432"/>
    <lineage>
        <taxon>Bacteria</taxon>
        <taxon>Bacillati</taxon>
        <taxon>Actinomycetota</taxon>
        <taxon>Actinomycetes</taxon>
        <taxon>Mycobacteriales</taxon>
        <taxon>Nocardiaceae</taxon>
        <taxon>Nocardia</taxon>
    </lineage>
</organism>
<accession>A0A291RGL0</accession>
<dbReference type="EMBL" id="CP023778">
    <property type="protein sequence ID" value="ATL66438.1"/>
    <property type="molecule type" value="Genomic_DNA"/>
</dbReference>
<dbReference type="AlphaFoldDB" id="A0A291RGL0"/>
<protein>
    <submittedName>
        <fullName evidence="1">Thioesterase</fullName>
    </submittedName>
</protein>
<reference evidence="1 2" key="1">
    <citation type="submission" date="2017-10" db="EMBL/GenBank/DDBJ databases">
        <title>Comparative genomics between pathogenic Norcardia.</title>
        <authorList>
            <person name="Zeng L."/>
        </authorList>
    </citation>
    <scope>NUCLEOTIDE SEQUENCE [LARGE SCALE GENOMIC DNA]</scope>
    <source>
        <strain evidence="1 2">NC_YFY_NT001</strain>
    </source>
</reference>
<proteinExistence type="predicted"/>
<name>A0A291RGL0_9NOCA</name>
<evidence type="ECO:0000313" key="1">
    <source>
        <dbReference type="EMBL" id="ATL66438.1"/>
    </source>
</evidence>
<dbReference type="KEGG" id="ntp:CRH09_09695"/>
<dbReference type="Gene3D" id="3.10.129.10">
    <property type="entry name" value="Hotdog Thioesterase"/>
    <property type="match status" value="1"/>
</dbReference>
<evidence type="ECO:0000313" key="2">
    <source>
        <dbReference type="Proteomes" id="UP000221961"/>
    </source>
</evidence>
<dbReference type="InterPro" id="IPR029069">
    <property type="entry name" value="HotDog_dom_sf"/>
</dbReference>